<gene>
    <name evidence="1" type="ORF">FH972_025965</name>
</gene>
<proteinExistence type="predicted"/>
<keyword evidence="2" id="KW-1185">Reference proteome</keyword>
<evidence type="ECO:0000313" key="1">
    <source>
        <dbReference type="EMBL" id="KAB8616630.1"/>
    </source>
</evidence>
<dbReference type="OrthoDB" id="2679825at2759"/>
<accession>A0A5N6L2X3</accession>
<organism evidence="1 2">
    <name type="scientific">Carpinus fangiana</name>
    <dbReference type="NCBI Taxonomy" id="176857"/>
    <lineage>
        <taxon>Eukaryota</taxon>
        <taxon>Viridiplantae</taxon>
        <taxon>Streptophyta</taxon>
        <taxon>Embryophyta</taxon>
        <taxon>Tracheophyta</taxon>
        <taxon>Spermatophyta</taxon>
        <taxon>Magnoliopsida</taxon>
        <taxon>eudicotyledons</taxon>
        <taxon>Gunneridae</taxon>
        <taxon>Pentapetalae</taxon>
        <taxon>rosids</taxon>
        <taxon>fabids</taxon>
        <taxon>Fagales</taxon>
        <taxon>Betulaceae</taxon>
        <taxon>Carpinus</taxon>
    </lineage>
</organism>
<dbReference type="AlphaFoldDB" id="A0A5N6L2X3"/>
<evidence type="ECO:0000313" key="2">
    <source>
        <dbReference type="Proteomes" id="UP000327013"/>
    </source>
</evidence>
<reference evidence="1 2" key="1">
    <citation type="submission" date="2019-06" db="EMBL/GenBank/DDBJ databases">
        <title>A chromosomal-level reference genome of Carpinus fangiana (Coryloideae, Betulaceae).</title>
        <authorList>
            <person name="Yang X."/>
            <person name="Wang Z."/>
            <person name="Zhang L."/>
            <person name="Hao G."/>
            <person name="Liu J."/>
            <person name="Yang Y."/>
        </authorList>
    </citation>
    <scope>NUCLEOTIDE SEQUENCE [LARGE SCALE GENOMIC DNA]</scope>
    <source>
        <strain evidence="1">Cfa_2016G</strain>
        <tissue evidence="1">Leaf</tissue>
    </source>
</reference>
<name>A0A5N6L2X3_9ROSI</name>
<dbReference type="EMBL" id="VIBQ01000074">
    <property type="protein sequence ID" value="KAB8616630.1"/>
    <property type="molecule type" value="Genomic_DNA"/>
</dbReference>
<comment type="caution">
    <text evidence="1">The sequence shown here is derived from an EMBL/GenBank/DDBJ whole genome shotgun (WGS) entry which is preliminary data.</text>
</comment>
<dbReference type="Pfam" id="PF21858">
    <property type="entry name" value="DUF6914"/>
    <property type="match status" value="1"/>
</dbReference>
<dbReference type="Proteomes" id="UP000327013">
    <property type="component" value="Unassembled WGS sequence"/>
</dbReference>
<sequence>MVPSNKERLYVSLFATGQRQGVPERVFHWALTTGPKVETEDSRGHRMHVKNEMRPDGAGGFHQKWVYQDIDVTVLATAQSIARICIGKILDMDKVRDIVASVPVVQDDPTWRCRQWVIDAVSALASSTGGAVGRSVDLHNWQAIEAVAKGYGNEKVDAGRFRVGGGKWDITKVPTFDMMAGRELIFPPVLVVHDRMPGRRVLPVLGQPAATAPIQDCRNLAVFVEEVERVEVTVCEAGGPVELPALLLGW</sequence>
<dbReference type="InterPro" id="IPR054208">
    <property type="entry name" value="DUF6914"/>
</dbReference>
<protein>
    <submittedName>
        <fullName evidence="1">Uncharacterized protein</fullName>
    </submittedName>
</protein>